<feature type="domain" description="Acyl-CoA dehydrogenase/oxidase C-terminal" evidence="9">
    <location>
        <begin position="265"/>
        <end position="411"/>
    </location>
</feature>
<organism evidence="12 13">
    <name type="scientific">Streptomyces yanii</name>
    <dbReference type="NCBI Taxonomy" id="78510"/>
    <lineage>
        <taxon>Bacteria</taxon>
        <taxon>Bacillati</taxon>
        <taxon>Actinomycetota</taxon>
        <taxon>Actinomycetes</taxon>
        <taxon>Kitasatosporales</taxon>
        <taxon>Streptomycetaceae</taxon>
        <taxon>Streptomyces</taxon>
    </lineage>
</organism>
<dbReference type="Pfam" id="PF00441">
    <property type="entry name" value="Acyl-CoA_dh_1"/>
    <property type="match status" value="1"/>
</dbReference>
<keyword evidence="4 7" id="KW-0274">FAD</keyword>
<evidence type="ECO:0000256" key="2">
    <source>
        <dbReference type="ARBA" id="ARBA00009347"/>
    </source>
</evidence>
<evidence type="ECO:0000259" key="9">
    <source>
        <dbReference type="Pfam" id="PF00441"/>
    </source>
</evidence>
<keyword evidence="5" id="KW-0809">Transit peptide</keyword>
<evidence type="ECO:0000313" key="13">
    <source>
        <dbReference type="Proteomes" id="UP001589710"/>
    </source>
</evidence>
<dbReference type="Pfam" id="PF02770">
    <property type="entry name" value="Acyl-CoA_dh_M"/>
    <property type="match status" value="1"/>
</dbReference>
<evidence type="ECO:0000256" key="6">
    <source>
        <dbReference type="ARBA" id="ARBA00023002"/>
    </source>
</evidence>
<evidence type="ECO:0000259" key="10">
    <source>
        <dbReference type="Pfam" id="PF02770"/>
    </source>
</evidence>
<reference evidence="12 13" key="1">
    <citation type="submission" date="2024-09" db="EMBL/GenBank/DDBJ databases">
        <authorList>
            <person name="Sun Q."/>
            <person name="Mori K."/>
        </authorList>
    </citation>
    <scope>NUCLEOTIDE SEQUENCE [LARGE SCALE GENOMIC DNA]</scope>
    <source>
        <strain evidence="12 13">JCM 3331</strain>
    </source>
</reference>
<comment type="similarity">
    <text evidence="2 7">Belongs to the acyl-CoA dehydrogenase family.</text>
</comment>
<feature type="domain" description="Acyl-CoA dehydrogenase/oxidase N-terminal" evidence="11">
    <location>
        <begin position="29"/>
        <end position="141"/>
    </location>
</feature>
<dbReference type="SUPFAM" id="SSF47203">
    <property type="entry name" value="Acyl-CoA dehydrogenase C-terminal domain-like"/>
    <property type="match status" value="1"/>
</dbReference>
<comment type="caution">
    <text evidence="12">The sequence shown here is derived from an EMBL/GenBank/DDBJ whole genome shotgun (WGS) entry which is preliminary data.</text>
</comment>
<evidence type="ECO:0000256" key="1">
    <source>
        <dbReference type="ARBA" id="ARBA00001974"/>
    </source>
</evidence>
<evidence type="ECO:0000256" key="4">
    <source>
        <dbReference type="ARBA" id="ARBA00022827"/>
    </source>
</evidence>
<evidence type="ECO:0000256" key="8">
    <source>
        <dbReference type="SAM" id="MobiDB-lite"/>
    </source>
</evidence>
<keyword evidence="13" id="KW-1185">Reference proteome</keyword>
<dbReference type="Proteomes" id="UP001589710">
    <property type="component" value="Unassembled WGS sequence"/>
</dbReference>
<evidence type="ECO:0000256" key="7">
    <source>
        <dbReference type="RuleBase" id="RU362125"/>
    </source>
</evidence>
<keyword evidence="3 7" id="KW-0285">Flavoprotein</keyword>
<dbReference type="InterPro" id="IPR037069">
    <property type="entry name" value="AcylCoA_DH/ox_N_sf"/>
</dbReference>
<dbReference type="InterPro" id="IPR046373">
    <property type="entry name" value="Acyl-CoA_Oxase/DH_mid-dom_sf"/>
</dbReference>
<dbReference type="Gene3D" id="2.40.110.10">
    <property type="entry name" value="Butyryl-CoA Dehydrogenase, subunit A, domain 2"/>
    <property type="match status" value="1"/>
</dbReference>
<feature type="domain" description="Acyl-CoA oxidase/dehydrogenase middle" evidence="10">
    <location>
        <begin position="145"/>
        <end position="252"/>
    </location>
</feature>
<name>A0ABV5RKE1_9ACTN</name>
<dbReference type="PANTHER" id="PTHR42807:SF1">
    <property type="entry name" value="GLUTARYL-COA DEHYDROGENASE, MITOCHONDRIAL"/>
    <property type="match status" value="1"/>
</dbReference>
<evidence type="ECO:0000313" key="12">
    <source>
        <dbReference type="EMBL" id="MFB9577329.1"/>
    </source>
</evidence>
<feature type="region of interest" description="Disordered" evidence="8">
    <location>
        <begin position="1"/>
        <end position="20"/>
    </location>
</feature>
<evidence type="ECO:0000259" key="11">
    <source>
        <dbReference type="Pfam" id="PF02771"/>
    </source>
</evidence>
<accession>A0ABV5RKE1</accession>
<dbReference type="RefSeq" id="WP_345513617.1">
    <property type="nucleotide sequence ID" value="NZ_BAAAXD010000023.1"/>
</dbReference>
<dbReference type="InterPro" id="IPR052033">
    <property type="entry name" value="Glutaryl-CoA_DH_mitochondrial"/>
</dbReference>
<dbReference type="InterPro" id="IPR009075">
    <property type="entry name" value="AcylCo_DH/oxidase_C"/>
</dbReference>
<dbReference type="InterPro" id="IPR036250">
    <property type="entry name" value="AcylCo_DH-like_C"/>
</dbReference>
<gene>
    <name evidence="12" type="ORF">ACFFTL_34925</name>
</gene>
<dbReference type="InterPro" id="IPR009100">
    <property type="entry name" value="AcylCoA_DH/oxidase_NM_dom_sf"/>
</dbReference>
<keyword evidence="6 7" id="KW-0560">Oxidoreductase</keyword>
<dbReference type="Gene3D" id="1.20.140.10">
    <property type="entry name" value="Butyryl-CoA Dehydrogenase, subunit A, domain 3"/>
    <property type="match status" value="1"/>
</dbReference>
<evidence type="ECO:0000256" key="3">
    <source>
        <dbReference type="ARBA" id="ARBA00022630"/>
    </source>
</evidence>
<dbReference type="SUPFAM" id="SSF56645">
    <property type="entry name" value="Acyl-CoA dehydrogenase NM domain-like"/>
    <property type="match status" value="1"/>
</dbReference>
<proteinExistence type="inferred from homology"/>
<dbReference type="InterPro" id="IPR006091">
    <property type="entry name" value="Acyl-CoA_Oxase/DH_mid-dom"/>
</dbReference>
<protein>
    <submittedName>
        <fullName evidence="12">Acyl-CoA dehydrogenase family protein</fullName>
    </submittedName>
</protein>
<evidence type="ECO:0000256" key="5">
    <source>
        <dbReference type="ARBA" id="ARBA00022946"/>
    </source>
</evidence>
<dbReference type="InterPro" id="IPR013786">
    <property type="entry name" value="AcylCoA_DH/ox_N"/>
</dbReference>
<dbReference type="EMBL" id="JBHMCG010000143">
    <property type="protein sequence ID" value="MFB9577329.1"/>
    <property type="molecule type" value="Genomic_DNA"/>
</dbReference>
<dbReference type="Pfam" id="PF02771">
    <property type="entry name" value="Acyl-CoA_dh_N"/>
    <property type="match status" value="1"/>
</dbReference>
<dbReference type="Gene3D" id="1.10.540.10">
    <property type="entry name" value="Acyl-CoA dehydrogenase/oxidase, N-terminal domain"/>
    <property type="match status" value="1"/>
</dbReference>
<sequence length="418" mass="44361">MSTPSPAKPSKLPPFDPGDPIDIDDLLSPEDLAIRSTVRAWAADRILPHIAEWYENGELPGVRELARELGSIGALGMSLQGYGCAGATAVQYGLACLELEAADSGIRSLVSVQGSLAMYAIHRFGSEEQKQQWLPGMAAGEIIGCFGLTEPDHGSDPAGMRMHAKRVKGGTSSSGGAGSGGDWVLSGRKMWITNGSVAGVAVVWAQTDEGSGGSGIRGFVVPTDTPGFSAPEIKHKWSLRASVTSELVLDEVRLPADAVLPGVTGLRGPLSCLSHARYGIVWGAMGAARSSFEAAVDYARTREQFGKPIGGFQLTQAKLADMAVELHKGILLAHHLGRRLDAGRLRPEQVSFGKLNNVREAIEICRTSRTILGANGISLEYPVMRHATNLESVLTYEGTVEMHQLVLGKALTGLDAFR</sequence>
<comment type="cofactor">
    <cofactor evidence="1 7">
        <name>FAD</name>
        <dbReference type="ChEBI" id="CHEBI:57692"/>
    </cofactor>
</comment>
<dbReference type="PANTHER" id="PTHR42807">
    <property type="entry name" value="GLUTARYL-COA DEHYDROGENASE, MITOCHONDRIAL"/>
    <property type="match status" value="1"/>
</dbReference>